<accession>F2TWY4</accession>
<dbReference type="RefSeq" id="XP_004998069.1">
    <property type="nucleotide sequence ID" value="XM_004998012.1"/>
</dbReference>
<dbReference type="AlphaFoldDB" id="F2TWY4"/>
<dbReference type="EMBL" id="GL832956">
    <property type="protein sequence ID" value="EGD75893.1"/>
    <property type="molecule type" value="Genomic_DNA"/>
</dbReference>
<evidence type="ECO:0000313" key="2">
    <source>
        <dbReference type="EMBL" id="EGD75893.1"/>
    </source>
</evidence>
<feature type="region of interest" description="Disordered" evidence="1">
    <location>
        <begin position="435"/>
        <end position="454"/>
    </location>
</feature>
<gene>
    <name evidence="2" type="ORF">PTSG_00603</name>
</gene>
<name>F2TWY4_SALR5</name>
<dbReference type="GeneID" id="16078660"/>
<dbReference type="InParanoid" id="F2TWY4"/>
<dbReference type="Proteomes" id="UP000007799">
    <property type="component" value="Unassembled WGS sequence"/>
</dbReference>
<evidence type="ECO:0000256" key="1">
    <source>
        <dbReference type="SAM" id="MobiDB-lite"/>
    </source>
</evidence>
<protein>
    <submittedName>
        <fullName evidence="2">Uncharacterized protein</fullName>
    </submittedName>
</protein>
<organism evidence="3">
    <name type="scientific">Salpingoeca rosetta (strain ATCC 50818 / BSB-021)</name>
    <dbReference type="NCBI Taxonomy" id="946362"/>
    <lineage>
        <taxon>Eukaryota</taxon>
        <taxon>Choanoflagellata</taxon>
        <taxon>Craspedida</taxon>
        <taxon>Salpingoecidae</taxon>
        <taxon>Salpingoeca</taxon>
    </lineage>
</organism>
<reference evidence="2" key="1">
    <citation type="submission" date="2009-08" db="EMBL/GenBank/DDBJ databases">
        <title>Annotation of Salpingoeca rosetta.</title>
        <authorList>
            <consortium name="The Broad Institute Genome Sequencing Platform"/>
            <person name="Russ C."/>
            <person name="Cuomo C."/>
            <person name="Burger G."/>
            <person name="Gray M.W."/>
            <person name="Holland P.W.H."/>
            <person name="King N."/>
            <person name="Lang F.B.F."/>
            <person name="Roger A.J."/>
            <person name="Ruiz-Trillo I."/>
            <person name="Young S.K."/>
            <person name="Zeng Q."/>
            <person name="Gargeya S."/>
            <person name="Alvarado L."/>
            <person name="Berlin A."/>
            <person name="Chapman S.B."/>
            <person name="Chen Z."/>
            <person name="Freedman E."/>
            <person name="Gellesch M."/>
            <person name="Goldberg J."/>
            <person name="Griggs A."/>
            <person name="Gujja S."/>
            <person name="Heilman E."/>
            <person name="Heiman D."/>
            <person name="Howarth C."/>
            <person name="Mehta T."/>
            <person name="Neiman D."/>
            <person name="Pearson M."/>
            <person name="Roberts A."/>
            <person name="Saif S."/>
            <person name="Shea T."/>
            <person name="Shenoy N."/>
            <person name="Sisk P."/>
            <person name="Stolte C."/>
            <person name="Sykes S."/>
            <person name="White J."/>
            <person name="Yandava C."/>
            <person name="Haas B."/>
            <person name="Nusbaum C."/>
            <person name="Birren B."/>
        </authorList>
    </citation>
    <scope>NUCLEOTIDE SEQUENCE [LARGE SCALE GENOMIC DNA]</scope>
    <source>
        <strain evidence="2">ATCC 50818</strain>
    </source>
</reference>
<sequence>MDADDSGGCCGVFVGAGECAVVVGAGKAGAVGHGGDSSGGRRIHVVYEAATDVVQAVPAPRRHHIPVKPGEVVLQLTSPSPRQLLVVTTPKDKTTHKKAAVIIVRRYKLSATGVHELIHSYECAAAAATSLKVRAIGHGYAALDDCTLLGPQQALHLDASVKKVAAASPALAHFAVPSRHPTAPLVLCSTAADEWALLDVVAGDHVASVIPRDYAAHTLQVVCSLSPPRLCLLTTLSQAVLLSPQGVIRVISLAQPPGSLYCASTTFIHQSTQEGLTCFSASTGTTLIPSDTIPSGRILCTGHTANLEAGVCLYSRGSMQPMLLPLSALLQCAAAPVSADGESPPSQFHDAIARKLAVDQDTLSRTRTLNARKQQLLAQAFDTSLCSSLSADAAPARAFVRTAARRTDTRPQRRQQQWQEAQLVTCNDGDVVSERTKQGTWRVGGGGQRVHGDERPDLLHKTRTTQARSVIQVCKELKHGRVRGSALIKLLRVAQEAKAQVKEQH</sequence>
<dbReference type="KEGG" id="sre:PTSG_00603"/>
<evidence type="ECO:0000313" key="3">
    <source>
        <dbReference type="Proteomes" id="UP000007799"/>
    </source>
</evidence>
<keyword evidence="3" id="KW-1185">Reference proteome</keyword>
<proteinExistence type="predicted"/>